<organism evidence="6 7">
    <name type="scientific">Desulfosarcina widdelii</name>
    <dbReference type="NCBI Taxonomy" id="947919"/>
    <lineage>
        <taxon>Bacteria</taxon>
        <taxon>Pseudomonadati</taxon>
        <taxon>Thermodesulfobacteriota</taxon>
        <taxon>Desulfobacteria</taxon>
        <taxon>Desulfobacterales</taxon>
        <taxon>Desulfosarcinaceae</taxon>
        <taxon>Desulfosarcina</taxon>
    </lineage>
</organism>
<dbReference type="NCBIfam" id="TIGR01934">
    <property type="entry name" value="MenG_MenH_UbiE"/>
    <property type="match status" value="1"/>
</dbReference>
<evidence type="ECO:0000256" key="2">
    <source>
        <dbReference type="ARBA" id="ARBA00022603"/>
    </source>
</evidence>
<feature type="binding site" evidence="5">
    <location>
        <begin position="106"/>
        <end position="107"/>
    </location>
    <ligand>
        <name>S-adenosyl-L-methionine</name>
        <dbReference type="ChEBI" id="CHEBI:59789"/>
    </ligand>
</feature>
<dbReference type="EC" id="2.1.1.163" evidence="5"/>
<dbReference type="GO" id="GO:0006744">
    <property type="term" value="P:ubiquinone biosynthetic process"/>
    <property type="evidence" value="ECO:0007669"/>
    <property type="project" value="UniProtKB-UniPathway"/>
</dbReference>
<dbReference type="PROSITE" id="PS51608">
    <property type="entry name" value="SAM_MT_UBIE"/>
    <property type="match status" value="1"/>
</dbReference>
<dbReference type="KEGG" id="dwd:DSCW_41210"/>
<comment type="catalytic activity">
    <reaction evidence="5">
        <text>a 2-demethylmenaquinol + S-adenosyl-L-methionine = a menaquinol + S-adenosyl-L-homocysteine + H(+)</text>
        <dbReference type="Rhea" id="RHEA:42640"/>
        <dbReference type="Rhea" id="RHEA-COMP:9539"/>
        <dbReference type="Rhea" id="RHEA-COMP:9563"/>
        <dbReference type="ChEBI" id="CHEBI:15378"/>
        <dbReference type="ChEBI" id="CHEBI:18151"/>
        <dbReference type="ChEBI" id="CHEBI:55437"/>
        <dbReference type="ChEBI" id="CHEBI:57856"/>
        <dbReference type="ChEBI" id="CHEBI:59789"/>
        <dbReference type="EC" id="2.1.1.163"/>
    </reaction>
</comment>
<dbReference type="RefSeq" id="WP_155305515.1">
    <property type="nucleotide sequence ID" value="NZ_AP021875.1"/>
</dbReference>
<dbReference type="PANTHER" id="PTHR43591:SF24">
    <property type="entry name" value="2-METHOXY-6-POLYPRENYL-1,4-BENZOQUINOL METHYLASE, MITOCHONDRIAL"/>
    <property type="match status" value="1"/>
</dbReference>
<evidence type="ECO:0000256" key="4">
    <source>
        <dbReference type="ARBA" id="ARBA00022691"/>
    </source>
</evidence>
<dbReference type="GO" id="GO:0009234">
    <property type="term" value="P:menaquinone biosynthetic process"/>
    <property type="evidence" value="ECO:0007669"/>
    <property type="project" value="UniProtKB-UniRule"/>
</dbReference>
<protein>
    <recommendedName>
        <fullName evidence="5">Demethylmenaquinone methyltransferase</fullName>
        <ecNumber evidence="5">2.1.1.163</ecNumber>
    </recommendedName>
</protein>
<dbReference type="SUPFAM" id="SSF53335">
    <property type="entry name" value="S-adenosyl-L-methionine-dependent methyltransferases"/>
    <property type="match status" value="1"/>
</dbReference>
<comment type="pathway">
    <text evidence="5">Quinol/quinone metabolism; menaquinone biosynthesis; menaquinol from 1,4-dihydroxy-2-naphthoate: step 2/2.</text>
</comment>
<dbReference type="UniPathway" id="UPA00232"/>
<comment type="caution">
    <text evidence="5">Lacks conserved residue(s) required for the propagation of feature annotation.</text>
</comment>
<dbReference type="GO" id="GO:0032259">
    <property type="term" value="P:methylation"/>
    <property type="evidence" value="ECO:0007669"/>
    <property type="project" value="UniProtKB-KW"/>
</dbReference>
<dbReference type="OrthoDB" id="9808140at2"/>
<comment type="function">
    <text evidence="5">Methyltransferase required for the conversion of demethylmenaquinol (DMKH2) to menaquinol (MKH2).</text>
</comment>
<dbReference type="InterPro" id="IPR029063">
    <property type="entry name" value="SAM-dependent_MTases_sf"/>
</dbReference>
<evidence type="ECO:0000313" key="6">
    <source>
        <dbReference type="EMBL" id="BBO76704.1"/>
    </source>
</evidence>
<evidence type="ECO:0000256" key="1">
    <source>
        <dbReference type="ARBA" id="ARBA00022428"/>
    </source>
</evidence>
<dbReference type="NCBIfam" id="NF001244">
    <property type="entry name" value="PRK00216.1-5"/>
    <property type="match status" value="1"/>
</dbReference>
<dbReference type="GO" id="GO:0043770">
    <property type="term" value="F:demethylmenaquinone methyltransferase activity"/>
    <property type="evidence" value="ECO:0007669"/>
    <property type="project" value="UniProtKB-UniRule"/>
</dbReference>
<dbReference type="PROSITE" id="PS01183">
    <property type="entry name" value="UBIE_1"/>
    <property type="match status" value="1"/>
</dbReference>
<dbReference type="EMBL" id="AP021875">
    <property type="protein sequence ID" value="BBO76704.1"/>
    <property type="molecule type" value="Genomic_DNA"/>
</dbReference>
<keyword evidence="1 5" id="KW-0474">Menaquinone biosynthesis</keyword>
<keyword evidence="4 5" id="KW-0949">S-adenosyl-L-methionine</keyword>
<dbReference type="Proteomes" id="UP000427769">
    <property type="component" value="Chromosome"/>
</dbReference>
<keyword evidence="6" id="KW-0830">Ubiquinone</keyword>
<dbReference type="InterPro" id="IPR004033">
    <property type="entry name" value="UbiE/COQ5_MeTrFase"/>
</dbReference>
<keyword evidence="3 5" id="KW-0808">Transferase</keyword>
<dbReference type="Pfam" id="PF01209">
    <property type="entry name" value="Ubie_methyltran"/>
    <property type="match status" value="1"/>
</dbReference>
<dbReference type="AlphaFoldDB" id="A0A5K7ZE56"/>
<proteinExistence type="inferred from homology"/>
<dbReference type="PANTHER" id="PTHR43591">
    <property type="entry name" value="METHYLTRANSFERASE"/>
    <property type="match status" value="1"/>
</dbReference>
<dbReference type="Gene3D" id="3.40.50.150">
    <property type="entry name" value="Vaccinia Virus protein VP39"/>
    <property type="match status" value="1"/>
</dbReference>
<comment type="similarity">
    <text evidence="5">Belongs to the class I-like SAM-binding methyltransferase superfamily. MenG/UbiE family.</text>
</comment>
<accession>A0A5K7ZE56</accession>
<feature type="binding site" evidence="5">
    <location>
        <position position="79"/>
    </location>
    <ligand>
        <name>S-adenosyl-L-methionine</name>
        <dbReference type="ChEBI" id="CHEBI:59789"/>
    </ligand>
</feature>
<evidence type="ECO:0000256" key="5">
    <source>
        <dbReference type="HAMAP-Rule" id="MF_01813"/>
    </source>
</evidence>
<feature type="binding site" evidence="5">
    <location>
        <position position="58"/>
    </location>
    <ligand>
        <name>S-adenosyl-L-methionine</name>
        <dbReference type="ChEBI" id="CHEBI:59789"/>
    </ligand>
</feature>
<dbReference type="UniPathway" id="UPA00079">
    <property type="reaction ID" value="UER00169"/>
</dbReference>
<reference evidence="6 7" key="1">
    <citation type="submission" date="2019-11" db="EMBL/GenBank/DDBJ databases">
        <title>Comparative genomics of hydrocarbon-degrading Desulfosarcina strains.</title>
        <authorList>
            <person name="Watanabe M."/>
            <person name="Kojima H."/>
            <person name="Fukui M."/>
        </authorList>
    </citation>
    <scope>NUCLEOTIDE SEQUENCE [LARGE SCALE GENOMIC DNA]</scope>
    <source>
        <strain evidence="6 7">PP31</strain>
    </source>
</reference>
<name>A0A5K7ZE56_9BACT</name>
<dbReference type="InterPro" id="IPR023576">
    <property type="entry name" value="UbiE/COQ5_MeTrFase_CS"/>
</dbReference>
<dbReference type="CDD" id="cd02440">
    <property type="entry name" value="AdoMet_MTases"/>
    <property type="match status" value="1"/>
</dbReference>
<sequence>MENRELPFVQEMFDAIAPRYDLLNRLLSLRQDVGWRKKMVAAMTVPEDGRVLDVACGTGDVMVEIRRQKGPQVKVTGIDFSPGMLGLARKKIDQQGLAGTFLLAGNALAMPFHKATFNALTIAFGIRNIQDKTGALKVFYDVLVPGGKVLVLELATPGSPRMRDAYLAYFQKVLPLVGKLFSRHRFAYSYLPESVSRFPTPDAFITIMKSAGFSKVSCRRLTLGIANLFVGVKST</sequence>
<evidence type="ECO:0000256" key="3">
    <source>
        <dbReference type="ARBA" id="ARBA00022679"/>
    </source>
</evidence>
<dbReference type="HAMAP" id="MF_01813">
    <property type="entry name" value="MenG_UbiE_methyltr"/>
    <property type="match status" value="1"/>
</dbReference>
<keyword evidence="2 5" id="KW-0489">Methyltransferase</keyword>
<keyword evidence="7" id="KW-1185">Reference proteome</keyword>
<evidence type="ECO:0000313" key="7">
    <source>
        <dbReference type="Proteomes" id="UP000427769"/>
    </source>
</evidence>
<gene>
    <name evidence="6" type="primary">ubiE_1</name>
    <name evidence="5" type="synonym">menG</name>
    <name evidence="6" type="ORF">DSCW_41210</name>
</gene>